<sequence>MKTKLRLELKAKQGSESDTKLKSKSRIAPVFEPRAPRLATALYVLARGYSSNEQREATQREQHECVSTSSPRLTHIFQPVDKLKSLNLKPSVLAKNGLGCYINSVTTSKINGFVYSPGSKGSDLKPSMWVWCESGLSMAVLTKATATFATDGSTVRGAERIILI</sequence>
<evidence type="ECO:0000313" key="2">
    <source>
        <dbReference type="EMBL" id="GBP53314.1"/>
    </source>
</evidence>
<organism evidence="2 3">
    <name type="scientific">Eumeta variegata</name>
    <name type="common">Bagworm moth</name>
    <name type="synonym">Eumeta japonica</name>
    <dbReference type="NCBI Taxonomy" id="151549"/>
    <lineage>
        <taxon>Eukaryota</taxon>
        <taxon>Metazoa</taxon>
        <taxon>Ecdysozoa</taxon>
        <taxon>Arthropoda</taxon>
        <taxon>Hexapoda</taxon>
        <taxon>Insecta</taxon>
        <taxon>Pterygota</taxon>
        <taxon>Neoptera</taxon>
        <taxon>Endopterygota</taxon>
        <taxon>Lepidoptera</taxon>
        <taxon>Glossata</taxon>
        <taxon>Ditrysia</taxon>
        <taxon>Tineoidea</taxon>
        <taxon>Psychidae</taxon>
        <taxon>Oiketicinae</taxon>
        <taxon>Eumeta</taxon>
    </lineage>
</organism>
<reference evidence="2 3" key="1">
    <citation type="journal article" date="2019" name="Commun. Biol.">
        <title>The bagworm genome reveals a unique fibroin gene that provides high tensile strength.</title>
        <authorList>
            <person name="Kono N."/>
            <person name="Nakamura H."/>
            <person name="Ohtoshi R."/>
            <person name="Tomita M."/>
            <person name="Numata K."/>
            <person name="Arakawa K."/>
        </authorList>
    </citation>
    <scope>NUCLEOTIDE SEQUENCE [LARGE SCALE GENOMIC DNA]</scope>
</reference>
<gene>
    <name evidence="2" type="ORF">EVAR_46571_1</name>
</gene>
<protein>
    <submittedName>
        <fullName evidence="2">Uncharacterized protein</fullName>
    </submittedName>
</protein>
<feature type="compositionally biased region" description="Basic and acidic residues" evidence="1">
    <location>
        <begin position="1"/>
        <end position="21"/>
    </location>
</feature>
<accession>A0A4C1WT84</accession>
<proteinExistence type="predicted"/>
<feature type="region of interest" description="Disordered" evidence="1">
    <location>
        <begin position="1"/>
        <end position="24"/>
    </location>
</feature>
<evidence type="ECO:0000313" key="3">
    <source>
        <dbReference type="Proteomes" id="UP000299102"/>
    </source>
</evidence>
<evidence type="ECO:0000256" key="1">
    <source>
        <dbReference type="SAM" id="MobiDB-lite"/>
    </source>
</evidence>
<keyword evidence="3" id="KW-1185">Reference proteome</keyword>
<comment type="caution">
    <text evidence="2">The sequence shown here is derived from an EMBL/GenBank/DDBJ whole genome shotgun (WGS) entry which is preliminary data.</text>
</comment>
<dbReference type="AlphaFoldDB" id="A0A4C1WT84"/>
<name>A0A4C1WT84_EUMVA</name>
<dbReference type="Proteomes" id="UP000299102">
    <property type="component" value="Unassembled WGS sequence"/>
</dbReference>
<dbReference type="EMBL" id="BGZK01000621">
    <property type="protein sequence ID" value="GBP53314.1"/>
    <property type="molecule type" value="Genomic_DNA"/>
</dbReference>